<evidence type="ECO:0000313" key="3">
    <source>
        <dbReference type="Proteomes" id="UP000028703"/>
    </source>
</evidence>
<dbReference type="Gene3D" id="3.30.70.1290">
    <property type="entry name" value="Transposase IS200-like"/>
    <property type="match status" value="1"/>
</dbReference>
<dbReference type="GO" id="GO:0006313">
    <property type="term" value="P:DNA transposition"/>
    <property type="evidence" value="ECO:0007669"/>
    <property type="project" value="InterPro"/>
</dbReference>
<sequence length="192" mass="23456">MSNSENFECGYTYHIYTHANGKDLIFRENENYKYFLEKLLKYIIPVAEIYAYCLMPNHFHLLVKFKDLNQIPGENEHKYLMKQFSNLLNSYAKAYNKRYDRRGSLFLDYLKRKRVGEEKYLIKLLHYIHNNPVSHGFVEDINNWKYSSYHSYINLAKESKIERKEMMQYFDTVNDFIEYHQSNVEYDFLRIE</sequence>
<dbReference type="RefSeq" id="WP_034703059.1">
    <property type="nucleotide sequence ID" value="NZ_JPRO01000003.1"/>
</dbReference>
<dbReference type="PANTHER" id="PTHR34322:SF2">
    <property type="entry name" value="TRANSPOSASE IS200-LIKE DOMAIN-CONTAINING PROTEIN"/>
    <property type="match status" value="1"/>
</dbReference>
<dbReference type="InterPro" id="IPR002686">
    <property type="entry name" value="Transposase_17"/>
</dbReference>
<feature type="domain" description="Transposase IS200-like" evidence="1">
    <location>
        <begin position="8"/>
        <end position="131"/>
    </location>
</feature>
<proteinExistence type="predicted"/>
<comment type="caution">
    <text evidence="2">The sequence shown here is derived from an EMBL/GenBank/DDBJ whole genome shotgun (WGS) entry which is preliminary data.</text>
</comment>
<dbReference type="InterPro" id="IPR036515">
    <property type="entry name" value="Transposase_17_sf"/>
</dbReference>
<dbReference type="GO" id="GO:0004803">
    <property type="term" value="F:transposase activity"/>
    <property type="evidence" value="ECO:0007669"/>
    <property type="project" value="InterPro"/>
</dbReference>
<dbReference type="SUPFAM" id="SSF143422">
    <property type="entry name" value="Transposase IS200-like"/>
    <property type="match status" value="1"/>
</dbReference>
<dbReference type="GO" id="GO:0003677">
    <property type="term" value="F:DNA binding"/>
    <property type="evidence" value="ECO:0007669"/>
    <property type="project" value="InterPro"/>
</dbReference>
<dbReference type="OrthoDB" id="9788881at2"/>
<dbReference type="EMBL" id="JPRO01000003">
    <property type="protein sequence ID" value="KFF08487.1"/>
    <property type="molecule type" value="Genomic_DNA"/>
</dbReference>
<protein>
    <submittedName>
        <fullName evidence="2">Transposase</fullName>
    </submittedName>
</protein>
<dbReference type="Proteomes" id="UP000028703">
    <property type="component" value="Unassembled WGS sequence"/>
</dbReference>
<name>A0A085ZVM3_9FLAO</name>
<gene>
    <name evidence="2" type="ORF">IX38_06910</name>
</gene>
<dbReference type="STRING" id="421531.IX38_06910"/>
<dbReference type="AlphaFoldDB" id="A0A085ZVM3"/>
<keyword evidence="3" id="KW-1185">Reference proteome</keyword>
<dbReference type="eggNOG" id="COG1943">
    <property type="taxonomic scope" value="Bacteria"/>
</dbReference>
<evidence type="ECO:0000259" key="1">
    <source>
        <dbReference type="SMART" id="SM01321"/>
    </source>
</evidence>
<evidence type="ECO:0000313" key="2">
    <source>
        <dbReference type="EMBL" id="KFF08487.1"/>
    </source>
</evidence>
<accession>A0A085ZVM3</accession>
<dbReference type="SMART" id="SM01321">
    <property type="entry name" value="Y1_Tnp"/>
    <property type="match status" value="1"/>
</dbReference>
<organism evidence="2 3">
    <name type="scientific">Chryseobacterium luteum</name>
    <dbReference type="NCBI Taxonomy" id="421531"/>
    <lineage>
        <taxon>Bacteria</taxon>
        <taxon>Pseudomonadati</taxon>
        <taxon>Bacteroidota</taxon>
        <taxon>Flavobacteriia</taxon>
        <taxon>Flavobacteriales</taxon>
        <taxon>Weeksellaceae</taxon>
        <taxon>Chryseobacterium group</taxon>
        <taxon>Chryseobacterium</taxon>
    </lineage>
</organism>
<dbReference type="PANTHER" id="PTHR34322">
    <property type="entry name" value="TRANSPOSASE, Y1_TNP DOMAIN-CONTAINING"/>
    <property type="match status" value="1"/>
</dbReference>
<reference evidence="2 3" key="1">
    <citation type="submission" date="2014-07" db="EMBL/GenBank/DDBJ databases">
        <title>Genome of Chryseobacterium luteum DSM 18605.</title>
        <authorList>
            <person name="Stropko S.J."/>
            <person name="Pipes S.E."/>
            <person name="Newman J.D."/>
        </authorList>
    </citation>
    <scope>NUCLEOTIDE SEQUENCE [LARGE SCALE GENOMIC DNA]</scope>
    <source>
        <strain evidence="2 3">DSM 18605</strain>
    </source>
</reference>